<evidence type="ECO:0000313" key="3">
    <source>
        <dbReference type="EMBL" id="RYR30857.1"/>
    </source>
</evidence>
<feature type="compositionally biased region" description="Basic and acidic residues" evidence="1">
    <location>
        <begin position="525"/>
        <end position="534"/>
    </location>
</feature>
<feature type="compositionally biased region" description="Basic residues" evidence="1">
    <location>
        <begin position="317"/>
        <end position="327"/>
    </location>
</feature>
<proteinExistence type="predicted"/>
<protein>
    <recommendedName>
        <fullName evidence="2">PB1-like domain-containing protein</fullName>
    </recommendedName>
</protein>
<feature type="region of interest" description="Disordered" evidence="1">
    <location>
        <begin position="501"/>
        <end position="541"/>
    </location>
</feature>
<organism evidence="3 4">
    <name type="scientific">Arachis hypogaea</name>
    <name type="common">Peanut</name>
    <dbReference type="NCBI Taxonomy" id="3818"/>
    <lineage>
        <taxon>Eukaryota</taxon>
        <taxon>Viridiplantae</taxon>
        <taxon>Streptophyta</taxon>
        <taxon>Embryophyta</taxon>
        <taxon>Tracheophyta</taxon>
        <taxon>Spermatophyta</taxon>
        <taxon>Magnoliopsida</taxon>
        <taxon>eudicotyledons</taxon>
        <taxon>Gunneridae</taxon>
        <taxon>Pentapetalae</taxon>
        <taxon>rosids</taxon>
        <taxon>fabids</taxon>
        <taxon>Fabales</taxon>
        <taxon>Fabaceae</taxon>
        <taxon>Papilionoideae</taxon>
        <taxon>50 kb inversion clade</taxon>
        <taxon>dalbergioids sensu lato</taxon>
        <taxon>Dalbergieae</taxon>
        <taxon>Pterocarpus clade</taxon>
        <taxon>Arachis</taxon>
    </lineage>
</organism>
<dbReference type="Pfam" id="PF26130">
    <property type="entry name" value="PB1-like"/>
    <property type="match status" value="1"/>
</dbReference>
<feature type="region of interest" description="Disordered" evidence="1">
    <location>
        <begin position="187"/>
        <end position="399"/>
    </location>
</feature>
<dbReference type="SUPFAM" id="SSF57756">
    <property type="entry name" value="Retrovirus zinc finger-like domains"/>
    <property type="match status" value="1"/>
</dbReference>
<feature type="compositionally biased region" description="Basic and acidic residues" evidence="1">
    <location>
        <begin position="355"/>
        <end position="397"/>
    </location>
</feature>
<dbReference type="GO" id="GO:0003676">
    <property type="term" value="F:nucleic acid binding"/>
    <property type="evidence" value="ECO:0007669"/>
    <property type="project" value="InterPro"/>
</dbReference>
<dbReference type="InterPro" id="IPR036875">
    <property type="entry name" value="Znf_CCHC_sf"/>
</dbReference>
<dbReference type="AlphaFoldDB" id="A0A445AWR6"/>
<name>A0A445AWR6_ARAHY</name>
<dbReference type="Proteomes" id="UP000289738">
    <property type="component" value="Chromosome B01"/>
</dbReference>
<feature type="compositionally biased region" description="Low complexity" evidence="1">
    <location>
        <begin position="294"/>
        <end position="316"/>
    </location>
</feature>
<reference evidence="3 4" key="1">
    <citation type="submission" date="2019-01" db="EMBL/GenBank/DDBJ databases">
        <title>Sequencing of cultivated peanut Arachis hypogaea provides insights into genome evolution and oil improvement.</title>
        <authorList>
            <person name="Chen X."/>
        </authorList>
    </citation>
    <scope>NUCLEOTIDE SEQUENCE [LARGE SCALE GENOMIC DNA]</scope>
    <source>
        <strain evidence="4">cv. Fuhuasheng</strain>
        <tissue evidence="3">Leaves</tissue>
    </source>
</reference>
<feature type="compositionally biased region" description="Polar residues" evidence="1">
    <location>
        <begin position="278"/>
        <end position="293"/>
    </location>
</feature>
<dbReference type="GO" id="GO:0008270">
    <property type="term" value="F:zinc ion binding"/>
    <property type="evidence" value="ECO:0007669"/>
    <property type="project" value="InterPro"/>
</dbReference>
<keyword evidence="4" id="KW-1185">Reference proteome</keyword>
<sequence>MNDVVYFFIGRQIDTVSFHLAPAWHGRCQIITLFADCAPERVEGQLWIPELNVKDTMDVHLDIMFHHGGKFQKDENGMTIYSPDKKACIGDIDVDTLDVFWVRNYYKELGYDRIGECWWHVPGRSLDIGLRAQNYDDELREMCFMGEKNDGLVDVYFEHAISTPEILEGNEIVEYVEGEHDDLREVSDEADNEPLQEETLNQANIPTAPANQTPFTNNNEPMHNTSPPKTTKPTDPGANNPTPQNNNPTTSPNSNPSQATTAKPVTTTSPVPPKMKPNTNVNPNLKSNTTSSHKATANPKNASKPKPNPNRNSVSKLKPKPKPKIRTKAYCTRSASQVRTRQQHEKKKQVLRLSSSEDEHTTEDSAYDPRRDDSSSDDDVVKKCETKRREPGSKHAPVDGLAKSKRKFLNDDDALVVDDEECDVDLSFLEVPVTGDENLDNSYDPGAESDGMPCVHACAALARVNKRPEDFCHKWLTMDAYRDTYAHYINSLSGQSLWKKSYQNRPQAPKKKKKPGPITKKRRKNADEGNEGSKKSKVTGTLKRQLKPFTCKYCLQKGHTKRGCPKKRAADVAQALADAATAKTKPTEQAPTQASPDAPAQAPPEAPSQAAPEAPAQPPAPVEIDLSQPNYSDAQ</sequence>
<evidence type="ECO:0000313" key="4">
    <source>
        <dbReference type="Proteomes" id="UP000289738"/>
    </source>
</evidence>
<feature type="compositionally biased region" description="Low complexity" evidence="1">
    <location>
        <begin position="225"/>
        <end position="269"/>
    </location>
</feature>
<gene>
    <name evidence="3" type="ORF">Ahy_B01g055627</name>
</gene>
<evidence type="ECO:0000259" key="2">
    <source>
        <dbReference type="Pfam" id="PF26130"/>
    </source>
</evidence>
<comment type="caution">
    <text evidence="3">The sequence shown here is derived from an EMBL/GenBank/DDBJ whole genome shotgun (WGS) entry which is preliminary data.</text>
</comment>
<dbReference type="InterPro" id="IPR058594">
    <property type="entry name" value="PB1-like_dom_pln"/>
</dbReference>
<feature type="compositionally biased region" description="Polar residues" evidence="1">
    <location>
        <begin position="198"/>
        <end position="224"/>
    </location>
</feature>
<dbReference type="EMBL" id="SDMP01000011">
    <property type="protein sequence ID" value="RYR30857.1"/>
    <property type="molecule type" value="Genomic_DNA"/>
</dbReference>
<accession>A0A445AWR6</accession>
<feature type="compositionally biased region" description="Basic residues" evidence="1">
    <location>
        <begin position="508"/>
        <end position="524"/>
    </location>
</feature>
<feature type="compositionally biased region" description="Low complexity" evidence="1">
    <location>
        <begin position="571"/>
        <end position="600"/>
    </location>
</feature>
<feature type="domain" description="PB1-like" evidence="2">
    <location>
        <begin position="57"/>
        <end position="159"/>
    </location>
</feature>
<evidence type="ECO:0000256" key="1">
    <source>
        <dbReference type="SAM" id="MobiDB-lite"/>
    </source>
</evidence>
<feature type="region of interest" description="Disordered" evidence="1">
    <location>
        <begin position="561"/>
        <end position="635"/>
    </location>
</feature>